<reference evidence="1" key="1">
    <citation type="submission" date="2020-03" db="EMBL/GenBank/DDBJ databases">
        <title>The deep terrestrial virosphere.</title>
        <authorList>
            <person name="Holmfeldt K."/>
            <person name="Nilsson E."/>
            <person name="Simone D."/>
            <person name="Lopez-Fernandez M."/>
            <person name="Wu X."/>
            <person name="de Brujin I."/>
            <person name="Lundin D."/>
            <person name="Andersson A."/>
            <person name="Bertilsson S."/>
            <person name="Dopson M."/>
        </authorList>
    </citation>
    <scope>NUCLEOTIDE SEQUENCE</scope>
    <source>
        <strain evidence="2">MM415A00434</strain>
        <strain evidence="1">MM415B00370</strain>
    </source>
</reference>
<organism evidence="1">
    <name type="scientific">viral metagenome</name>
    <dbReference type="NCBI Taxonomy" id="1070528"/>
    <lineage>
        <taxon>unclassified sequences</taxon>
        <taxon>metagenomes</taxon>
        <taxon>organismal metagenomes</taxon>
    </lineage>
</organism>
<dbReference type="AlphaFoldDB" id="A0A6M3J7R1"/>
<evidence type="ECO:0000313" key="1">
    <source>
        <dbReference type="EMBL" id="QJA65930.1"/>
    </source>
</evidence>
<dbReference type="EMBL" id="MT141546">
    <property type="protein sequence ID" value="QJA65930.1"/>
    <property type="molecule type" value="Genomic_DNA"/>
</dbReference>
<name>A0A6M3J7R1_9ZZZZ</name>
<proteinExistence type="predicted"/>
<protein>
    <submittedName>
        <fullName evidence="1">Uncharacterized protein</fullName>
    </submittedName>
</protein>
<accession>A0A6M3J7R1</accession>
<sequence length="139" mass="15799">MSEKKAKAERKAERARGWKIDVRAYKVRVPDIDENGMIRMKGGRPVMIQDEFDVQGSLCDILFNRELQVKPQDAFKAHDLAEKIRAARSIVVLDSEEMGMVRKAYDALKGVTENMIEFLSRIRDAEEIGLGEVDGETDN</sequence>
<gene>
    <name evidence="2" type="ORF">MM415A00434_0053</name>
    <name evidence="1" type="ORF">MM415B00370_0048</name>
</gene>
<evidence type="ECO:0000313" key="2">
    <source>
        <dbReference type="EMBL" id="QJA82278.1"/>
    </source>
</evidence>
<dbReference type="EMBL" id="MT142483">
    <property type="protein sequence ID" value="QJA82278.1"/>
    <property type="molecule type" value="Genomic_DNA"/>
</dbReference>